<dbReference type="EMBL" id="CP011542">
    <property type="protein sequence ID" value="AKK06096.1"/>
    <property type="molecule type" value="Genomic_DNA"/>
</dbReference>
<dbReference type="InterPro" id="IPR002121">
    <property type="entry name" value="HRDC_dom"/>
</dbReference>
<evidence type="ECO:0000313" key="3">
    <source>
        <dbReference type="Proteomes" id="UP000035199"/>
    </source>
</evidence>
<evidence type="ECO:0000259" key="1">
    <source>
        <dbReference type="PROSITE" id="PS50967"/>
    </source>
</evidence>
<keyword evidence="3" id="KW-1185">Reference proteome</keyword>
<dbReference type="GO" id="GO:0008408">
    <property type="term" value="F:3'-5' exonuclease activity"/>
    <property type="evidence" value="ECO:0007669"/>
    <property type="project" value="InterPro"/>
</dbReference>
<organism evidence="2 3">
    <name type="scientific">Corynebacterium mustelae</name>
    <dbReference type="NCBI Taxonomy" id="571915"/>
    <lineage>
        <taxon>Bacteria</taxon>
        <taxon>Bacillati</taxon>
        <taxon>Actinomycetota</taxon>
        <taxon>Actinomycetes</taxon>
        <taxon>Mycobacteriales</taxon>
        <taxon>Corynebacteriaceae</taxon>
        <taxon>Corynebacterium</taxon>
    </lineage>
</organism>
<dbReference type="GO" id="GO:0033890">
    <property type="term" value="F:ribonuclease D activity"/>
    <property type="evidence" value="ECO:0007669"/>
    <property type="project" value="UniProtKB-EC"/>
</dbReference>
<accession>A0A0G3GY58</accession>
<dbReference type="PATRIC" id="fig|571915.4.peg.1883"/>
<dbReference type="InterPro" id="IPR041605">
    <property type="entry name" value="Exo_C"/>
</dbReference>
<evidence type="ECO:0000313" key="2">
    <source>
        <dbReference type="EMBL" id="AKK06096.1"/>
    </source>
</evidence>
<dbReference type="GO" id="GO:0000166">
    <property type="term" value="F:nucleotide binding"/>
    <property type="evidence" value="ECO:0007669"/>
    <property type="project" value="InterPro"/>
</dbReference>
<dbReference type="PROSITE" id="PS50967">
    <property type="entry name" value="HRDC"/>
    <property type="match status" value="1"/>
</dbReference>
<dbReference type="SUPFAM" id="SSF53098">
    <property type="entry name" value="Ribonuclease H-like"/>
    <property type="match status" value="1"/>
</dbReference>
<dbReference type="Gene3D" id="1.10.150.80">
    <property type="entry name" value="HRDC domain"/>
    <property type="match status" value="2"/>
</dbReference>
<protein>
    <submittedName>
        <fullName evidence="2">Ribonuclease D</fullName>
        <ecNumber evidence="2">3.1.13.5</ecNumber>
    </submittedName>
</protein>
<dbReference type="PANTHER" id="PTHR47649:SF1">
    <property type="entry name" value="RIBONUCLEASE D"/>
    <property type="match status" value="1"/>
</dbReference>
<dbReference type="InterPro" id="IPR051086">
    <property type="entry name" value="RNase_D-like"/>
</dbReference>
<dbReference type="Pfam" id="PF18305">
    <property type="entry name" value="DNA_pol_A_exoN"/>
    <property type="match status" value="1"/>
</dbReference>
<dbReference type="InterPro" id="IPR044876">
    <property type="entry name" value="HRDC_dom_sf"/>
</dbReference>
<dbReference type="SUPFAM" id="SSF47819">
    <property type="entry name" value="HRDC-like"/>
    <property type="match status" value="1"/>
</dbReference>
<dbReference type="SMART" id="SM00341">
    <property type="entry name" value="HRDC"/>
    <property type="match status" value="1"/>
</dbReference>
<dbReference type="GO" id="GO:0003676">
    <property type="term" value="F:nucleic acid binding"/>
    <property type="evidence" value="ECO:0007669"/>
    <property type="project" value="InterPro"/>
</dbReference>
<dbReference type="InterPro" id="IPR002562">
    <property type="entry name" value="3'-5'_exonuclease_dom"/>
</dbReference>
<reference evidence="2 3" key="1">
    <citation type="journal article" date="2015" name="Genome Announc.">
        <title>Complete Genome Sequence of the Type Strain Corynebacterium mustelae DSM 45274, Isolated from Various Tissues of a Male Ferret with Lethal Sepsis.</title>
        <authorList>
            <person name="Ruckert C."/>
            <person name="Eimer J."/>
            <person name="Winkler A."/>
            <person name="Tauch A."/>
        </authorList>
    </citation>
    <scope>NUCLEOTIDE SEQUENCE [LARGE SCALE GENOMIC DNA]</scope>
    <source>
        <strain evidence="2 3">DSM 45274</strain>
    </source>
</reference>
<gene>
    <name evidence="2" type="ORF">CMUST_08895</name>
</gene>
<dbReference type="Pfam" id="PF01612">
    <property type="entry name" value="DNA_pol_A_exo1"/>
    <property type="match status" value="1"/>
</dbReference>
<reference evidence="3" key="2">
    <citation type="submission" date="2015-05" db="EMBL/GenBank/DDBJ databases">
        <title>Complete genome sequence of Corynebacterium mustelae DSM 45274, isolated from various tissues of a male ferret with lethal sepsis.</title>
        <authorList>
            <person name="Ruckert C."/>
            <person name="Albersmeier A."/>
            <person name="Winkler A."/>
            <person name="Tauch A."/>
        </authorList>
    </citation>
    <scope>NUCLEOTIDE SEQUENCE [LARGE SCALE GENOMIC DNA]</scope>
    <source>
        <strain evidence="3">DSM 45274</strain>
    </source>
</reference>
<keyword evidence="2" id="KW-0378">Hydrolase</keyword>
<dbReference type="PANTHER" id="PTHR47649">
    <property type="entry name" value="RIBONUCLEASE D"/>
    <property type="match status" value="1"/>
</dbReference>
<dbReference type="InterPro" id="IPR012337">
    <property type="entry name" value="RNaseH-like_sf"/>
</dbReference>
<sequence length="403" mass="45266">MPSPLLSPRDGTPSVASTAAEIQTAAGDLAAGSGRFAVDTERASGYRYDDRAFLIQIRRAGCGTRLIDPEGNSQAVISQCAPVVNNNDWVMHAAVSDLQCLADLHIFPGSLFDTEMAGRLLGFERVNLASMVSRFLGYELKKEHGFQDWSTRPLPEAWLTYAALDVELLFELADAQHESLRQEGKLGWAQQEFDHIVSTYAIATSATPKWQDLKGLAALKTPKQLAIARALWAHREQIAQKSDIARHIVLPDKALVGIAQVGPHSVERFRGIPAVPRRFHRHAHRWVNVVRQTLKSPRESWPQSAKDPNDTGTMVASQYWAHQYPEAHTTLRRIREDLQQVAQEVNIPIENILQPAALKQVVWWQHQESMITTEVDLESALDRLQVRPWQRELCQSVLSEHLL</sequence>
<dbReference type="InterPro" id="IPR036397">
    <property type="entry name" value="RNaseH_sf"/>
</dbReference>
<dbReference type="KEGG" id="cmv:CMUST_08895"/>
<proteinExistence type="predicted"/>
<name>A0A0G3GY58_9CORY</name>
<dbReference type="STRING" id="571915.CMUST_08895"/>
<dbReference type="SMART" id="SM00474">
    <property type="entry name" value="35EXOc"/>
    <property type="match status" value="1"/>
</dbReference>
<dbReference type="Proteomes" id="UP000035199">
    <property type="component" value="Chromosome"/>
</dbReference>
<feature type="domain" description="HRDC" evidence="1">
    <location>
        <begin position="221"/>
        <end position="300"/>
    </location>
</feature>
<dbReference type="InterPro" id="IPR010997">
    <property type="entry name" value="HRDC-like_sf"/>
</dbReference>
<dbReference type="Pfam" id="PF00570">
    <property type="entry name" value="HRDC"/>
    <property type="match status" value="1"/>
</dbReference>
<dbReference type="GO" id="GO:0006139">
    <property type="term" value="P:nucleobase-containing compound metabolic process"/>
    <property type="evidence" value="ECO:0007669"/>
    <property type="project" value="InterPro"/>
</dbReference>
<dbReference type="Gene3D" id="3.30.420.10">
    <property type="entry name" value="Ribonuclease H-like superfamily/Ribonuclease H"/>
    <property type="match status" value="1"/>
</dbReference>
<dbReference type="CDD" id="cd06142">
    <property type="entry name" value="RNaseD_exo"/>
    <property type="match status" value="1"/>
</dbReference>
<dbReference type="AlphaFoldDB" id="A0A0G3GY58"/>
<dbReference type="EC" id="3.1.13.5" evidence="2"/>